<sequence length="986" mass="109998">MVKAYFLILACIVFGELSIAQDLAPEVVVQTGHSANVLDLALTTDGNYLISCSKDGRILVWDRTTQKQFKEFRVHSDVVTSIILHPQDPAVFYSSSMDGKVYSHNLFSSESELMTNVGSPVSKLIYLPDSKRFVVGCEGVVLYDANFNVLKSFGIFSEIGIFDDSGSMVTDVDVSDDETWCSVTNGAGKAVAFKLEGGEQMYAQQKPSIEKVLLVHNGKKVLQCFSGGAIRISDVQGIGTRLILGRDQSVKSAVDKHEKLAYIGTGNGNLLVLNTKSVFIKKTVKISDFKITSVKVNELSNEVLVADEAGKIFILDLKNLSVKEVYEAKIKRVTAISASANGKMIAVAFQNNELNVFNLSNLQTISNTALVNKNSSERYQTEVVEVSWDGDRVKVTFLKKKTSIEIRDRYDYVKEYEAYWDLSSEKLDDIKRVGIPQFSVQYDRGLLSNGITQRSRLAYLYPNKITTYDGEAKLSGSNSQFISTTGGNVSITHNDVITAIAECDHYLASASWDGSVCLWDKSTKGLLNRIYLFDRNQFALFDNEDYYYSSKNGIKNIGFRMDNAMYSFEQFDLLYNRPDRVFRGLESVLGNEVIEDYALAYQKRLQRLGLKEDNLVLNATEIPVLSMEGELEENRYKLSLDWELKKETQSRLHIYINGVPVYGVQGLEITQNKNTSTTLLELEEGKNNVVAYISTDKGMKSLRSEVIVNVEWQANNPTDLYLVTIGCSKYLEDQYDLDYASKDAADVANFMSKSDRFEKANILTILDEEVMKSSLSVIKNHIANADINDVVMVYVAGHGVLSKNYDLYLATHDMDFLHPEENGIAYNQLETIIASSKSRHKCLFLDACHSGEIDKTEVELAQVESTTEDGDIKFRSFNGGTNIAEQNSFQLSKNLFADMIPNHGVTIVSSAGGSEFALEGDSWKNGVFTYSFLSGLSNKAADFNADGKVMLSEITKYVLNNVVKLTNGAQNPTSRIENIYNDIEIY</sequence>
<dbReference type="GO" id="GO:0004197">
    <property type="term" value="F:cysteine-type endopeptidase activity"/>
    <property type="evidence" value="ECO:0007669"/>
    <property type="project" value="InterPro"/>
</dbReference>
<dbReference type="SUPFAM" id="SSF52129">
    <property type="entry name" value="Caspase-like"/>
    <property type="match status" value="1"/>
</dbReference>
<evidence type="ECO:0000259" key="3">
    <source>
        <dbReference type="Pfam" id="PF00656"/>
    </source>
</evidence>
<gene>
    <name evidence="4" type="ORF">CRYO30217_01926</name>
</gene>
<dbReference type="InterPro" id="IPR015943">
    <property type="entry name" value="WD40/YVTN_repeat-like_dom_sf"/>
</dbReference>
<name>A0A916JMU0_9FLAO</name>
<dbReference type="InterPro" id="IPR029030">
    <property type="entry name" value="Caspase-like_dom_sf"/>
</dbReference>
<dbReference type="InterPro" id="IPR011047">
    <property type="entry name" value="Quinoprotein_ADH-like_sf"/>
</dbReference>
<dbReference type="InterPro" id="IPR052234">
    <property type="entry name" value="U5_snRNP_Component"/>
</dbReference>
<dbReference type="SUPFAM" id="SSF50978">
    <property type="entry name" value="WD40 repeat-like"/>
    <property type="match status" value="1"/>
</dbReference>
<keyword evidence="1" id="KW-0853">WD repeat</keyword>
<dbReference type="InterPro" id="IPR036322">
    <property type="entry name" value="WD40_repeat_dom_sf"/>
</dbReference>
<proteinExistence type="predicted"/>
<dbReference type="SMART" id="SM00320">
    <property type="entry name" value="WD40"/>
    <property type="match status" value="6"/>
</dbReference>
<evidence type="ECO:0000313" key="4">
    <source>
        <dbReference type="EMBL" id="CAG5082467.1"/>
    </source>
</evidence>
<keyword evidence="5" id="KW-1185">Reference proteome</keyword>
<dbReference type="Gene3D" id="3.40.50.1460">
    <property type="match status" value="1"/>
</dbReference>
<reference evidence="4" key="1">
    <citation type="submission" date="2021-04" db="EMBL/GenBank/DDBJ databases">
        <authorList>
            <person name="Rodrigo-Torres L."/>
            <person name="Arahal R. D."/>
            <person name="Lucena T."/>
        </authorList>
    </citation>
    <scope>NUCLEOTIDE SEQUENCE</scope>
    <source>
        <strain evidence="4">AS29M-1</strain>
    </source>
</reference>
<evidence type="ECO:0000256" key="2">
    <source>
        <dbReference type="ARBA" id="ARBA00022737"/>
    </source>
</evidence>
<evidence type="ECO:0000313" key="5">
    <source>
        <dbReference type="Proteomes" id="UP000683507"/>
    </source>
</evidence>
<dbReference type="KEGG" id="ptan:CRYO30217_01926"/>
<dbReference type="InterPro" id="IPR001680">
    <property type="entry name" value="WD40_rpt"/>
</dbReference>
<dbReference type="InterPro" id="IPR011600">
    <property type="entry name" value="Pept_C14_caspase"/>
</dbReference>
<dbReference type="EMBL" id="OU015584">
    <property type="protein sequence ID" value="CAG5082467.1"/>
    <property type="molecule type" value="Genomic_DNA"/>
</dbReference>
<dbReference type="RefSeq" id="WP_258542124.1">
    <property type="nucleotide sequence ID" value="NZ_OU015584.1"/>
</dbReference>
<dbReference type="Pfam" id="PF00656">
    <property type="entry name" value="Peptidase_C14"/>
    <property type="match status" value="1"/>
</dbReference>
<dbReference type="SUPFAM" id="SSF50998">
    <property type="entry name" value="Quinoprotein alcohol dehydrogenase-like"/>
    <property type="match status" value="1"/>
</dbReference>
<dbReference type="Pfam" id="PF00400">
    <property type="entry name" value="WD40"/>
    <property type="match status" value="2"/>
</dbReference>
<keyword evidence="2" id="KW-0677">Repeat</keyword>
<protein>
    <recommendedName>
        <fullName evidence="3">Peptidase C14 caspase domain-containing protein</fullName>
    </recommendedName>
</protein>
<dbReference type="PANTHER" id="PTHR44006:SF1">
    <property type="entry name" value="U5 SMALL NUCLEAR RIBONUCLEOPROTEIN 40 KDA PROTEIN"/>
    <property type="match status" value="1"/>
</dbReference>
<evidence type="ECO:0000256" key="1">
    <source>
        <dbReference type="ARBA" id="ARBA00022574"/>
    </source>
</evidence>
<dbReference type="PANTHER" id="PTHR44006">
    <property type="entry name" value="U5 SMALL NUCLEAR RIBONUCLEOPROTEIN 40 KDA PROTEIN"/>
    <property type="match status" value="1"/>
</dbReference>
<dbReference type="Proteomes" id="UP000683507">
    <property type="component" value="Chromosome"/>
</dbReference>
<dbReference type="GO" id="GO:0006508">
    <property type="term" value="P:proteolysis"/>
    <property type="evidence" value="ECO:0007669"/>
    <property type="project" value="InterPro"/>
</dbReference>
<organism evidence="4 5">
    <name type="scientific">Parvicella tangerina</name>
    <dbReference type="NCBI Taxonomy" id="2829795"/>
    <lineage>
        <taxon>Bacteria</taxon>
        <taxon>Pseudomonadati</taxon>
        <taxon>Bacteroidota</taxon>
        <taxon>Flavobacteriia</taxon>
        <taxon>Flavobacteriales</taxon>
        <taxon>Parvicellaceae</taxon>
        <taxon>Parvicella</taxon>
    </lineage>
</organism>
<accession>A0A916JMU0</accession>
<dbReference type="Gene3D" id="2.130.10.10">
    <property type="entry name" value="YVTN repeat-like/Quinoprotein amine dehydrogenase"/>
    <property type="match status" value="3"/>
</dbReference>
<dbReference type="GO" id="GO:0003723">
    <property type="term" value="F:RNA binding"/>
    <property type="evidence" value="ECO:0007669"/>
    <property type="project" value="TreeGrafter"/>
</dbReference>
<dbReference type="AlphaFoldDB" id="A0A916JMU0"/>
<feature type="domain" description="Peptidase C14 caspase" evidence="3">
    <location>
        <begin position="724"/>
        <end position="974"/>
    </location>
</feature>